<sequence>MWGTIEIGSPIIGAGPNSVDCSGRCRFPFLAVMSCHLLTIKSERNILINDVVMKQPQEKELAEEI</sequence>
<proteinExistence type="predicted"/>
<evidence type="ECO:0000313" key="2">
    <source>
        <dbReference type="Proteomes" id="UP000613002"/>
    </source>
</evidence>
<accession>A0AA89NJR3</accession>
<dbReference type="Proteomes" id="UP000613002">
    <property type="component" value="Unassembled WGS sequence"/>
</dbReference>
<reference evidence="1 2" key="1">
    <citation type="submission" date="2020-08" db="EMBL/GenBank/DDBJ databases">
        <title>Genomic Encyclopedia of Type Strains, Phase IV (KMG-IV): sequencing the most valuable type-strain genomes for metagenomic binning, comparative biology and taxonomic classification.</title>
        <authorList>
            <person name="Goeker M."/>
        </authorList>
    </citation>
    <scope>NUCLEOTIDE SEQUENCE [LARGE SCALE GENOMIC DNA]</scope>
    <source>
        <strain evidence="1 2">DSM 14590</strain>
    </source>
</reference>
<organism evidence="1 2">
    <name type="scientific">Parageobacillus toebii NBRC 107807</name>
    <dbReference type="NCBI Taxonomy" id="1223503"/>
    <lineage>
        <taxon>Bacteria</taxon>
        <taxon>Bacillati</taxon>
        <taxon>Bacillota</taxon>
        <taxon>Bacilli</taxon>
        <taxon>Bacillales</taxon>
        <taxon>Anoxybacillaceae</taxon>
        <taxon>Parageobacillus</taxon>
    </lineage>
</organism>
<dbReference type="AlphaFoldDB" id="A0AA89NJR3"/>
<dbReference type="EMBL" id="JACICZ010000005">
    <property type="protein sequence ID" value="MBB3868791.1"/>
    <property type="molecule type" value="Genomic_DNA"/>
</dbReference>
<gene>
    <name evidence="1" type="ORF">HNR78_001676</name>
</gene>
<name>A0AA89NJR3_9BACL</name>
<evidence type="ECO:0000313" key="1">
    <source>
        <dbReference type="EMBL" id="MBB3868791.1"/>
    </source>
</evidence>
<comment type="caution">
    <text evidence="1">The sequence shown here is derived from an EMBL/GenBank/DDBJ whole genome shotgun (WGS) entry which is preliminary data.</text>
</comment>
<protein>
    <submittedName>
        <fullName evidence="1">Uncharacterized protein</fullName>
    </submittedName>
</protein>
<keyword evidence="2" id="KW-1185">Reference proteome</keyword>